<dbReference type="RefSeq" id="XP_062651350.1">
    <property type="nucleotide sequence ID" value="XM_062786271.1"/>
</dbReference>
<dbReference type="Proteomes" id="UP001302602">
    <property type="component" value="Unassembled WGS sequence"/>
</dbReference>
<dbReference type="AlphaFoldDB" id="A0AAN6U7A6"/>
<organism evidence="1 2">
    <name type="scientific">Parathielavia appendiculata</name>
    <dbReference type="NCBI Taxonomy" id="2587402"/>
    <lineage>
        <taxon>Eukaryota</taxon>
        <taxon>Fungi</taxon>
        <taxon>Dikarya</taxon>
        <taxon>Ascomycota</taxon>
        <taxon>Pezizomycotina</taxon>
        <taxon>Sordariomycetes</taxon>
        <taxon>Sordariomycetidae</taxon>
        <taxon>Sordariales</taxon>
        <taxon>Chaetomiaceae</taxon>
        <taxon>Parathielavia</taxon>
    </lineage>
</organism>
<sequence>MAQFSSSLRGWALKVRRASAPWTRSQGRYGRLDYVHCLVVDEGIPDEVFHVSVSVDRVKRRPAARRAEIVSGFRKNRARPLSSLQSETPAPSRQFLCTAGAVTPRQAFPSGCPKCAPRTQKIVGGRKLSRCLSGSRRAASFKRNQDPRYGCNKDALAPLFVASR</sequence>
<gene>
    <name evidence="1" type="ORF">N657DRAFT_218237</name>
</gene>
<dbReference type="GeneID" id="87823037"/>
<reference evidence="1" key="1">
    <citation type="journal article" date="2023" name="Mol. Phylogenet. Evol.">
        <title>Genome-scale phylogeny and comparative genomics of the fungal order Sordariales.</title>
        <authorList>
            <person name="Hensen N."/>
            <person name="Bonometti L."/>
            <person name="Westerberg I."/>
            <person name="Brannstrom I.O."/>
            <person name="Guillou S."/>
            <person name="Cros-Aarteil S."/>
            <person name="Calhoun S."/>
            <person name="Haridas S."/>
            <person name="Kuo A."/>
            <person name="Mondo S."/>
            <person name="Pangilinan J."/>
            <person name="Riley R."/>
            <person name="LaButti K."/>
            <person name="Andreopoulos B."/>
            <person name="Lipzen A."/>
            <person name="Chen C."/>
            <person name="Yan M."/>
            <person name="Daum C."/>
            <person name="Ng V."/>
            <person name="Clum A."/>
            <person name="Steindorff A."/>
            <person name="Ohm R.A."/>
            <person name="Martin F."/>
            <person name="Silar P."/>
            <person name="Natvig D.O."/>
            <person name="Lalanne C."/>
            <person name="Gautier V."/>
            <person name="Ament-Velasquez S.L."/>
            <person name="Kruys A."/>
            <person name="Hutchinson M.I."/>
            <person name="Powell A.J."/>
            <person name="Barry K."/>
            <person name="Miller A.N."/>
            <person name="Grigoriev I.V."/>
            <person name="Debuchy R."/>
            <person name="Gladieux P."/>
            <person name="Hiltunen Thoren M."/>
            <person name="Johannesson H."/>
        </authorList>
    </citation>
    <scope>NUCLEOTIDE SEQUENCE</scope>
    <source>
        <strain evidence="1">CBS 731.68</strain>
    </source>
</reference>
<evidence type="ECO:0008006" key="3">
    <source>
        <dbReference type="Google" id="ProtNLM"/>
    </source>
</evidence>
<evidence type="ECO:0000313" key="2">
    <source>
        <dbReference type="Proteomes" id="UP001302602"/>
    </source>
</evidence>
<comment type="caution">
    <text evidence="1">The sequence shown here is derived from an EMBL/GenBank/DDBJ whole genome shotgun (WGS) entry which is preliminary data.</text>
</comment>
<protein>
    <recommendedName>
        <fullName evidence="3">Transposase</fullName>
    </recommendedName>
</protein>
<evidence type="ECO:0000313" key="1">
    <source>
        <dbReference type="EMBL" id="KAK4127579.1"/>
    </source>
</evidence>
<proteinExistence type="predicted"/>
<name>A0AAN6U7A6_9PEZI</name>
<keyword evidence="2" id="KW-1185">Reference proteome</keyword>
<accession>A0AAN6U7A6</accession>
<dbReference type="EMBL" id="MU853224">
    <property type="protein sequence ID" value="KAK4127579.1"/>
    <property type="molecule type" value="Genomic_DNA"/>
</dbReference>
<reference evidence="1" key="2">
    <citation type="submission" date="2023-05" db="EMBL/GenBank/DDBJ databases">
        <authorList>
            <consortium name="Lawrence Berkeley National Laboratory"/>
            <person name="Steindorff A."/>
            <person name="Hensen N."/>
            <person name="Bonometti L."/>
            <person name="Westerberg I."/>
            <person name="Brannstrom I.O."/>
            <person name="Guillou S."/>
            <person name="Cros-Aarteil S."/>
            <person name="Calhoun S."/>
            <person name="Haridas S."/>
            <person name="Kuo A."/>
            <person name="Mondo S."/>
            <person name="Pangilinan J."/>
            <person name="Riley R."/>
            <person name="Labutti K."/>
            <person name="Andreopoulos B."/>
            <person name="Lipzen A."/>
            <person name="Chen C."/>
            <person name="Yanf M."/>
            <person name="Daum C."/>
            <person name="Ng V."/>
            <person name="Clum A."/>
            <person name="Ohm R."/>
            <person name="Martin F."/>
            <person name="Silar P."/>
            <person name="Natvig D."/>
            <person name="Lalanne C."/>
            <person name="Gautier V."/>
            <person name="Ament-Velasquez S.L."/>
            <person name="Kruys A."/>
            <person name="Hutchinson M.I."/>
            <person name="Powell A.J."/>
            <person name="Barry K."/>
            <person name="Miller A.N."/>
            <person name="Grigoriev I.V."/>
            <person name="Debuchy R."/>
            <person name="Gladieux P."/>
            <person name="Thoren M.H."/>
            <person name="Johannesson H."/>
        </authorList>
    </citation>
    <scope>NUCLEOTIDE SEQUENCE</scope>
    <source>
        <strain evidence="1">CBS 731.68</strain>
    </source>
</reference>